<dbReference type="InterPro" id="IPR002747">
    <property type="entry name" value="SAM_OH_AdoTrfase"/>
</dbReference>
<dbReference type="InterPro" id="IPR023228">
    <property type="entry name" value="SAM_OH_AdoTrfase_N_sf"/>
</dbReference>
<dbReference type="STRING" id="1802056.A2954_03215"/>
<proteinExistence type="inferred from homology"/>
<dbReference type="Pfam" id="PF20257">
    <property type="entry name" value="SAM_HAT_C"/>
    <property type="match status" value="1"/>
</dbReference>
<keyword evidence="1" id="KW-0949">S-adenosyl-L-methionine</keyword>
<dbReference type="EMBL" id="MGAG01000026">
    <property type="protein sequence ID" value="OGK40383.1"/>
    <property type="molecule type" value="Genomic_DNA"/>
</dbReference>
<name>A0A1F7IAJ9_9BACT</name>
<evidence type="ECO:0000313" key="5">
    <source>
        <dbReference type="Proteomes" id="UP000177698"/>
    </source>
</evidence>
<dbReference type="InterPro" id="IPR023227">
    <property type="entry name" value="SAM_OH_AdoTrfase_C_sf"/>
</dbReference>
<protein>
    <recommendedName>
        <fullName evidence="3">S-adenosyl-l-methionine hydroxide adenosyltransferase C-terminal domain-containing protein</fullName>
    </recommendedName>
</protein>
<feature type="domain" description="S-adenosyl-l-methionine hydroxide adenosyltransferase C-terminal" evidence="3">
    <location>
        <begin position="173"/>
        <end position="234"/>
    </location>
</feature>
<comment type="similarity">
    <text evidence="2">Belongs to the SAM hydrolase / SAM-dependent halogenase family.</text>
</comment>
<evidence type="ECO:0000259" key="3">
    <source>
        <dbReference type="Pfam" id="PF20257"/>
    </source>
</evidence>
<comment type="caution">
    <text evidence="4">The sequence shown here is derived from an EMBL/GenBank/DDBJ whole genome shotgun (WGS) entry which is preliminary data.</text>
</comment>
<dbReference type="InterPro" id="IPR046470">
    <property type="entry name" value="SAM_HAT_C"/>
</dbReference>
<evidence type="ECO:0000256" key="1">
    <source>
        <dbReference type="ARBA" id="ARBA00022691"/>
    </source>
</evidence>
<organism evidence="4 5">
    <name type="scientific">Candidatus Roizmanbacteria bacterium RIFCSPLOWO2_01_FULL_37_12</name>
    <dbReference type="NCBI Taxonomy" id="1802056"/>
    <lineage>
        <taxon>Bacteria</taxon>
        <taxon>Candidatus Roizmaniibacteriota</taxon>
    </lineage>
</organism>
<dbReference type="AlphaFoldDB" id="A0A1F7IAJ9"/>
<evidence type="ECO:0000313" key="4">
    <source>
        <dbReference type="EMBL" id="OGK40383.1"/>
    </source>
</evidence>
<dbReference type="PANTHER" id="PTHR35092:SF1">
    <property type="entry name" value="CHLORINASE MJ1651"/>
    <property type="match status" value="1"/>
</dbReference>
<dbReference type="Proteomes" id="UP000177698">
    <property type="component" value="Unassembled WGS sequence"/>
</dbReference>
<gene>
    <name evidence="4" type="ORF">A2954_03215</name>
</gene>
<sequence>MKKLIVVADVASDPLSCQEIRSSTEGYLKDHNGGVITFMPSTPSTIHTAFLISQIVEIEERFGKPLETVFLQNTDPRLHSDHALKNADGAKPLIIRLKSGIYLTGPDAGYNFSLIKDKIEEVYEYKGLNTEGQFHSRDLYPRIAAHLMDELEDEMEFEEISTNIIPRLEGFYVAHIDNFGNIKTLVPHSYLKGKFEYGEFVTVKINEITKKAKYVTNLFGGEPGELVIYPGSSGKKADRYLEITIWRHFTEKNPATGLHAFDHPKPGMKVEISAK</sequence>
<dbReference type="SUPFAM" id="SSF102522">
    <property type="entry name" value="Bacterial fluorinating enzyme, N-terminal domain"/>
    <property type="match status" value="1"/>
</dbReference>
<dbReference type="PANTHER" id="PTHR35092">
    <property type="entry name" value="CHLORINASE MJ1651"/>
    <property type="match status" value="1"/>
</dbReference>
<evidence type="ECO:0000256" key="2">
    <source>
        <dbReference type="ARBA" id="ARBA00024035"/>
    </source>
</evidence>
<accession>A0A1F7IAJ9</accession>
<reference evidence="4 5" key="1">
    <citation type="journal article" date="2016" name="Nat. Commun.">
        <title>Thousands of microbial genomes shed light on interconnected biogeochemical processes in an aquifer system.</title>
        <authorList>
            <person name="Anantharaman K."/>
            <person name="Brown C.T."/>
            <person name="Hug L.A."/>
            <person name="Sharon I."/>
            <person name="Castelle C.J."/>
            <person name="Probst A.J."/>
            <person name="Thomas B.C."/>
            <person name="Singh A."/>
            <person name="Wilkins M.J."/>
            <person name="Karaoz U."/>
            <person name="Brodie E.L."/>
            <person name="Williams K.H."/>
            <person name="Hubbard S.S."/>
            <person name="Banfield J.F."/>
        </authorList>
    </citation>
    <scope>NUCLEOTIDE SEQUENCE [LARGE SCALE GENOMIC DNA]</scope>
</reference>
<dbReference type="Gene3D" id="2.40.30.90">
    <property type="entry name" value="Bacterial fluorinating enzyme like"/>
    <property type="match status" value="1"/>
</dbReference>
<dbReference type="Gene3D" id="3.40.50.10790">
    <property type="entry name" value="S-adenosyl-l-methionine hydroxide adenosyltransferase, N-terminal"/>
    <property type="match status" value="1"/>
</dbReference>